<dbReference type="CDD" id="cd00610">
    <property type="entry name" value="OAT_like"/>
    <property type="match status" value="1"/>
</dbReference>
<organism evidence="5 6">
    <name type="scientific">Zasmidium cellare</name>
    <name type="common">Wine cellar mold</name>
    <name type="synonym">Racodium cellare</name>
    <dbReference type="NCBI Taxonomy" id="395010"/>
    <lineage>
        <taxon>Eukaryota</taxon>
        <taxon>Fungi</taxon>
        <taxon>Dikarya</taxon>
        <taxon>Ascomycota</taxon>
        <taxon>Pezizomycotina</taxon>
        <taxon>Dothideomycetes</taxon>
        <taxon>Dothideomycetidae</taxon>
        <taxon>Mycosphaerellales</taxon>
        <taxon>Mycosphaerellaceae</taxon>
        <taxon>Zasmidium</taxon>
    </lineage>
</organism>
<feature type="region of interest" description="Disordered" evidence="4">
    <location>
        <begin position="1"/>
        <end position="30"/>
    </location>
</feature>
<comment type="caution">
    <text evidence="5">The sequence shown here is derived from an EMBL/GenBank/DDBJ whole genome shotgun (WGS) entry which is preliminary data.</text>
</comment>
<dbReference type="PANTHER" id="PTHR43094">
    <property type="entry name" value="AMINOTRANSFERASE"/>
    <property type="match status" value="1"/>
</dbReference>
<evidence type="ECO:0000256" key="2">
    <source>
        <dbReference type="ARBA" id="ARBA00022898"/>
    </source>
</evidence>
<keyword evidence="6" id="KW-1185">Reference proteome</keyword>
<reference evidence="5 6" key="1">
    <citation type="journal article" date="2023" name="G3 (Bethesda)">
        <title>A chromosome-level genome assembly of Zasmidium syzygii isolated from banana leaves.</title>
        <authorList>
            <person name="van Westerhoven A.C."/>
            <person name="Mehrabi R."/>
            <person name="Talebi R."/>
            <person name="Steentjes M.B.F."/>
            <person name="Corcolon B."/>
            <person name="Chong P.A."/>
            <person name="Kema G.H.J."/>
            <person name="Seidl M.F."/>
        </authorList>
    </citation>
    <scope>NUCLEOTIDE SEQUENCE [LARGE SCALE GENOMIC DNA]</scope>
    <source>
        <strain evidence="5 6">P124</strain>
    </source>
</reference>
<evidence type="ECO:0000256" key="1">
    <source>
        <dbReference type="ARBA" id="ARBA00008954"/>
    </source>
</evidence>
<evidence type="ECO:0000313" key="6">
    <source>
        <dbReference type="Proteomes" id="UP001305779"/>
    </source>
</evidence>
<dbReference type="Gene3D" id="3.90.1150.10">
    <property type="entry name" value="Aspartate Aminotransferase, domain 1"/>
    <property type="match status" value="1"/>
</dbReference>
<dbReference type="SUPFAM" id="SSF53383">
    <property type="entry name" value="PLP-dependent transferases"/>
    <property type="match status" value="1"/>
</dbReference>
<dbReference type="EMBL" id="JAXOVC010000015">
    <property type="protein sequence ID" value="KAK4493641.1"/>
    <property type="molecule type" value="Genomic_DNA"/>
</dbReference>
<sequence>MPSAGSPEPSPPGISPRSKAESSLFHRSQKEKPLKIVSGSGVTFTLEDGRQVIDASAGPSVACLGHQEPRVRKAIMDQMQSIAYAYSMGYTTDAAEDLAAQILRGQPGGLSKAIFVNSGSEATDAALKLASQYWIEKGKPSKQQFIARKQSYHGNTLGALCVSGHESRRAFYSPWMSQNVTLVDPCYSYRGREPDETDSVYVARLRDQLETTILDLGEQNVAAFILETIPGTTLGCVPPSQGYLRAMREVCDKYDVLLILDEIMCGMGKTGAMHAWQLQDIRGPDIQTIGKALGGGFVPISGVLSTQEVFEAVANGSQTLAHGHTFQAPPTACAAALEVQRIVEERDLLANVTARGSQLEKELREELSDLPHVGDVRGQGLFWAVEFMQDPGRGQPFLKGSEYSDRIVSEAQKLGLNILGTLGHTGRHHVEHVIISPPYIVNQHEITEIVARLKAAILVVDAQ</sequence>
<dbReference type="InterPro" id="IPR015422">
    <property type="entry name" value="PyrdxlP-dep_Trfase_small"/>
</dbReference>
<name>A0ABR0DX85_ZASCE</name>
<evidence type="ECO:0000256" key="4">
    <source>
        <dbReference type="SAM" id="MobiDB-lite"/>
    </source>
</evidence>
<dbReference type="Gene3D" id="3.40.640.10">
    <property type="entry name" value="Type I PLP-dependent aspartate aminotransferase-like (Major domain)"/>
    <property type="match status" value="1"/>
</dbReference>
<comment type="similarity">
    <text evidence="1 3">Belongs to the class-III pyridoxal-phosphate-dependent aminotransferase family.</text>
</comment>
<dbReference type="InterPro" id="IPR015424">
    <property type="entry name" value="PyrdxlP-dep_Trfase"/>
</dbReference>
<dbReference type="InterPro" id="IPR005814">
    <property type="entry name" value="Aminotrans_3"/>
</dbReference>
<evidence type="ECO:0008006" key="7">
    <source>
        <dbReference type="Google" id="ProtNLM"/>
    </source>
</evidence>
<evidence type="ECO:0000256" key="3">
    <source>
        <dbReference type="RuleBase" id="RU003560"/>
    </source>
</evidence>
<dbReference type="PANTHER" id="PTHR43094:SF1">
    <property type="entry name" value="AMINOTRANSFERASE CLASS-III"/>
    <property type="match status" value="1"/>
</dbReference>
<accession>A0ABR0DX85</accession>
<dbReference type="Pfam" id="PF00202">
    <property type="entry name" value="Aminotran_3"/>
    <property type="match status" value="1"/>
</dbReference>
<gene>
    <name evidence="5" type="ORF">PRZ48_014826</name>
</gene>
<keyword evidence="2 3" id="KW-0663">Pyridoxal phosphate</keyword>
<dbReference type="Proteomes" id="UP001305779">
    <property type="component" value="Unassembled WGS sequence"/>
</dbReference>
<dbReference type="NCBIfam" id="NF005685">
    <property type="entry name" value="PRK07483.1"/>
    <property type="match status" value="1"/>
</dbReference>
<evidence type="ECO:0000313" key="5">
    <source>
        <dbReference type="EMBL" id="KAK4493641.1"/>
    </source>
</evidence>
<dbReference type="PIRSF" id="PIRSF000521">
    <property type="entry name" value="Transaminase_4ab_Lys_Orn"/>
    <property type="match status" value="1"/>
</dbReference>
<protein>
    <recommendedName>
        <fullName evidence="7">Aminotransferase</fullName>
    </recommendedName>
</protein>
<dbReference type="InterPro" id="IPR015421">
    <property type="entry name" value="PyrdxlP-dep_Trfase_major"/>
</dbReference>
<proteinExistence type="inferred from homology"/>